<dbReference type="CDD" id="cd00075">
    <property type="entry name" value="HATPase"/>
    <property type="match status" value="1"/>
</dbReference>
<dbReference type="GO" id="GO:0000155">
    <property type="term" value="F:phosphorelay sensor kinase activity"/>
    <property type="evidence" value="ECO:0007669"/>
    <property type="project" value="InterPro"/>
</dbReference>
<dbReference type="EC" id="2.7.13.3" evidence="3"/>
<dbReference type="InterPro" id="IPR003661">
    <property type="entry name" value="HisK_dim/P_dom"/>
</dbReference>
<dbReference type="EMBL" id="JMEE01000001">
    <property type="protein sequence ID" value="RWR03436.1"/>
    <property type="molecule type" value="Genomic_DNA"/>
</dbReference>
<dbReference type="Gene3D" id="1.10.287.130">
    <property type="match status" value="1"/>
</dbReference>
<evidence type="ECO:0000256" key="2">
    <source>
        <dbReference type="ARBA" id="ARBA00004236"/>
    </source>
</evidence>
<dbReference type="PANTHER" id="PTHR42878:SF7">
    <property type="entry name" value="SENSOR HISTIDINE KINASE GLRK"/>
    <property type="match status" value="1"/>
</dbReference>
<evidence type="ECO:0000259" key="14">
    <source>
        <dbReference type="PROSITE" id="PS50885"/>
    </source>
</evidence>
<dbReference type="InterPro" id="IPR004358">
    <property type="entry name" value="Sig_transdc_His_kin-like_C"/>
</dbReference>
<evidence type="ECO:0000256" key="12">
    <source>
        <dbReference type="SAM" id="Phobius"/>
    </source>
</evidence>
<keyword evidence="11 12" id="KW-0472">Membrane</keyword>
<keyword evidence="9" id="KW-0067">ATP-binding</keyword>
<dbReference type="Proteomes" id="UP000288794">
    <property type="component" value="Unassembled WGS sequence"/>
</dbReference>
<feature type="transmembrane region" description="Helical" evidence="12">
    <location>
        <begin position="175"/>
        <end position="198"/>
    </location>
</feature>
<sequence length="500" mass="55486">MKNITLSRRLMLAFTALLLACCVISGYLQVRTANEYSQGVIQRLSANLAEQIASHNPLLSQNGLNQASVHSLFGQLMSVNPSVEVYLLDKEGNIISSAAPAGKILKKRIDLKPLQALLHGAPMPIYGDNPRDPQTRQVFSVAPLRMGNTVKGYVYIVLLGEHYTMLSSQAQYLSALWITLRSMVLVIIFGGLAGILAFRWITKPMRQLTAQIAKLDSGGMSAIQALAQSKSPTGTARDEVAQLQQAFISLAQRIDQQWQSLKTQDQLRREFIANISHDLRTPLTSLHGYLETLSVKSTSLGEEERQRYLNIALNQSRKVSRLAQELFELARLEYGVVKANKEPFSLSELLQDVFQKFELTTEPRQQRLVASIAPGLPLVNADLGMIERVLTNLLDNAIRHTPENGQIDVHLWQQQDNVVVRLKDSGPGIADELKGSLFERPSILSQQKYRPGGLGLMIVRRILQLHESDITLVEHEEGGACFEFAVPASSGRPDQTHGQT</sequence>
<dbReference type="Pfam" id="PF00672">
    <property type="entry name" value="HAMP"/>
    <property type="match status" value="1"/>
</dbReference>
<dbReference type="Gene3D" id="3.30.565.10">
    <property type="entry name" value="Histidine kinase-like ATPase, C-terminal domain"/>
    <property type="match status" value="1"/>
</dbReference>
<accession>A0A443IHC8</accession>
<keyword evidence="7" id="KW-0547">Nucleotide-binding</keyword>
<comment type="catalytic activity">
    <reaction evidence="1">
        <text>ATP + protein L-histidine = ADP + protein N-phospho-L-histidine.</text>
        <dbReference type="EC" id="2.7.13.3"/>
    </reaction>
</comment>
<keyword evidence="4" id="KW-1003">Cell membrane</keyword>
<dbReference type="GO" id="GO:0005524">
    <property type="term" value="F:ATP binding"/>
    <property type="evidence" value="ECO:0007669"/>
    <property type="project" value="UniProtKB-KW"/>
</dbReference>
<dbReference type="SUPFAM" id="SSF55874">
    <property type="entry name" value="ATPase domain of HSP90 chaperone/DNA topoisomerase II/histidine kinase"/>
    <property type="match status" value="1"/>
</dbReference>
<gene>
    <name evidence="15" type="ORF">ED28_00165</name>
</gene>
<dbReference type="InterPro" id="IPR003660">
    <property type="entry name" value="HAMP_dom"/>
</dbReference>
<feature type="domain" description="Histidine kinase" evidence="13">
    <location>
        <begin position="274"/>
        <end position="490"/>
    </location>
</feature>
<evidence type="ECO:0000256" key="1">
    <source>
        <dbReference type="ARBA" id="ARBA00000085"/>
    </source>
</evidence>
<keyword evidence="8 15" id="KW-0418">Kinase</keyword>
<dbReference type="SUPFAM" id="SSF47384">
    <property type="entry name" value="Homodimeric domain of signal transducing histidine kinase"/>
    <property type="match status" value="1"/>
</dbReference>
<evidence type="ECO:0000313" key="15">
    <source>
        <dbReference type="EMBL" id="RWR03436.1"/>
    </source>
</evidence>
<dbReference type="PANTHER" id="PTHR42878">
    <property type="entry name" value="TWO-COMPONENT HISTIDINE KINASE"/>
    <property type="match status" value="1"/>
</dbReference>
<dbReference type="CDD" id="cd00082">
    <property type="entry name" value="HisKA"/>
    <property type="match status" value="1"/>
</dbReference>
<evidence type="ECO:0000256" key="6">
    <source>
        <dbReference type="ARBA" id="ARBA00022679"/>
    </source>
</evidence>
<dbReference type="Pfam" id="PF00512">
    <property type="entry name" value="HisKA"/>
    <property type="match status" value="1"/>
</dbReference>
<evidence type="ECO:0000256" key="3">
    <source>
        <dbReference type="ARBA" id="ARBA00012438"/>
    </source>
</evidence>
<dbReference type="SMART" id="SM00388">
    <property type="entry name" value="HisKA"/>
    <property type="match status" value="1"/>
</dbReference>
<evidence type="ECO:0000256" key="9">
    <source>
        <dbReference type="ARBA" id="ARBA00022840"/>
    </source>
</evidence>
<evidence type="ECO:0000259" key="13">
    <source>
        <dbReference type="PROSITE" id="PS50109"/>
    </source>
</evidence>
<dbReference type="GO" id="GO:0000156">
    <property type="term" value="F:phosphorelay response regulator activity"/>
    <property type="evidence" value="ECO:0007669"/>
    <property type="project" value="TreeGrafter"/>
</dbReference>
<dbReference type="InterPro" id="IPR050351">
    <property type="entry name" value="BphY/WalK/GraS-like"/>
</dbReference>
<proteinExistence type="predicted"/>
<comment type="caution">
    <text evidence="15">The sequence shown here is derived from an EMBL/GenBank/DDBJ whole genome shotgun (WGS) entry which is preliminary data.</text>
</comment>
<keyword evidence="10" id="KW-0902">Two-component regulatory system</keyword>
<dbReference type="GO" id="GO:0007234">
    <property type="term" value="P:osmosensory signaling via phosphorelay pathway"/>
    <property type="evidence" value="ECO:0007669"/>
    <property type="project" value="TreeGrafter"/>
</dbReference>
<keyword evidence="5" id="KW-0597">Phosphoprotein</keyword>
<dbReference type="Pfam" id="PF02518">
    <property type="entry name" value="HATPase_c"/>
    <property type="match status" value="1"/>
</dbReference>
<dbReference type="InterPro" id="IPR036890">
    <property type="entry name" value="HATPase_C_sf"/>
</dbReference>
<dbReference type="Gene3D" id="6.10.340.10">
    <property type="match status" value="1"/>
</dbReference>
<evidence type="ECO:0000256" key="4">
    <source>
        <dbReference type="ARBA" id="ARBA00022475"/>
    </source>
</evidence>
<evidence type="ECO:0000256" key="10">
    <source>
        <dbReference type="ARBA" id="ARBA00023012"/>
    </source>
</evidence>
<evidence type="ECO:0000256" key="11">
    <source>
        <dbReference type="ARBA" id="ARBA00023136"/>
    </source>
</evidence>
<dbReference type="PRINTS" id="PR00344">
    <property type="entry name" value="BCTRLSENSOR"/>
</dbReference>
<keyword evidence="12" id="KW-0812">Transmembrane</keyword>
<dbReference type="RefSeq" id="WP_128174142.1">
    <property type="nucleotide sequence ID" value="NZ_CP071409.1"/>
</dbReference>
<dbReference type="PROSITE" id="PS50885">
    <property type="entry name" value="HAMP"/>
    <property type="match status" value="1"/>
</dbReference>
<dbReference type="InterPro" id="IPR005467">
    <property type="entry name" value="His_kinase_dom"/>
</dbReference>
<dbReference type="InterPro" id="IPR003594">
    <property type="entry name" value="HATPase_dom"/>
</dbReference>
<evidence type="ECO:0000256" key="8">
    <source>
        <dbReference type="ARBA" id="ARBA00022777"/>
    </source>
</evidence>
<dbReference type="AlphaFoldDB" id="A0A443IHC8"/>
<dbReference type="InterPro" id="IPR036097">
    <property type="entry name" value="HisK_dim/P_sf"/>
</dbReference>
<dbReference type="FunFam" id="1.10.287.130:FF:000008">
    <property type="entry name" value="Two-component sensor histidine kinase"/>
    <property type="match status" value="1"/>
</dbReference>
<keyword evidence="12" id="KW-1133">Transmembrane helix</keyword>
<keyword evidence="16" id="KW-1185">Reference proteome</keyword>
<evidence type="ECO:0000313" key="16">
    <source>
        <dbReference type="Proteomes" id="UP000288794"/>
    </source>
</evidence>
<name>A0A443IHC8_9GAMM</name>
<dbReference type="PROSITE" id="PS51257">
    <property type="entry name" value="PROKAR_LIPOPROTEIN"/>
    <property type="match status" value="1"/>
</dbReference>
<protein>
    <recommendedName>
        <fullName evidence="3">histidine kinase</fullName>
        <ecNumber evidence="3">2.7.13.3</ecNumber>
    </recommendedName>
</protein>
<evidence type="ECO:0000256" key="5">
    <source>
        <dbReference type="ARBA" id="ARBA00022553"/>
    </source>
</evidence>
<keyword evidence="6" id="KW-0808">Transferase</keyword>
<dbReference type="SMART" id="SM00387">
    <property type="entry name" value="HATPase_c"/>
    <property type="match status" value="1"/>
</dbReference>
<feature type="domain" description="HAMP" evidence="14">
    <location>
        <begin position="199"/>
        <end position="259"/>
    </location>
</feature>
<dbReference type="GO" id="GO:0005886">
    <property type="term" value="C:plasma membrane"/>
    <property type="evidence" value="ECO:0007669"/>
    <property type="project" value="UniProtKB-SubCell"/>
</dbReference>
<evidence type="ECO:0000256" key="7">
    <source>
        <dbReference type="ARBA" id="ARBA00022741"/>
    </source>
</evidence>
<organism evidence="15 16">
    <name type="scientific">[Pantoea] beijingensis</name>
    <dbReference type="NCBI Taxonomy" id="1324864"/>
    <lineage>
        <taxon>Bacteria</taxon>
        <taxon>Pseudomonadati</taxon>
        <taxon>Pseudomonadota</taxon>
        <taxon>Gammaproteobacteria</taxon>
        <taxon>Enterobacterales</taxon>
        <taxon>Erwiniaceae</taxon>
        <taxon>Erwinia</taxon>
    </lineage>
</organism>
<dbReference type="PROSITE" id="PS50109">
    <property type="entry name" value="HIS_KIN"/>
    <property type="match status" value="1"/>
</dbReference>
<comment type="subcellular location">
    <subcellularLocation>
        <location evidence="2">Cell membrane</location>
    </subcellularLocation>
</comment>
<dbReference type="GO" id="GO:0030295">
    <property type="term" value="F:protein kinase activator activity"/>
    <property type="evidence" value="ECO:0007669"/>
    <property type="project" value="TreeGrafter"/>
</dbReference>
<reference evidence="15 16" key="1">
    <citation type="submission" date="2014-04" db="EMBL/GenBank/DDBJ databases">
        <title>Draft genome sequence of Pantoea beijingensis strain LMG 27579, an emerging pathogen to Pleurotus eryngii with potential industrial application.</title>
        <authorList>
            <person name="Xu F."/>
            <person name="Liu Y."/>
            <person name="Wang S."/>
            <person name="Yin Y."/>
            <person name="Ma Y."/>
            <person name="Zhao S."/>
            <person name="Rong C."/>
        </authorList>
    </citation>
    <scope>NUCLEOTIDE SEQUENCE [LARGE SCALE GENOMIC DNA]</scope>
    <source>
        <strain evidence="15 16">LMG 27579</strain>
    </source>
</reference>